<evidence type="ECO:0000313" key="3">
    <source>
        <dbReference type="EMBL" id="MCP8885706.1"/>
    </source>
</evidence>
<protein>
    <submittedName>
        <fullName evidence="3">Tripartite tricarboxylate transporter TctB family protein</fullName>
    </submittedName>
</protein>
<keyword evidence="1" id="KW-1133">Transmembrane helix</keyword>
<feature type="transmembrane region" description="Helical" evidence="1">
    <location>
        <begin position="126"/>
        <end position="146"/>
    </location>
</feature>
<dbReference type="AlphaFoldDB" id="A0A9Q4ALB5"/>
<comment type="caution">
    <text evidence="3">The sequence shown here is derived from an EMBL/GenBank/DDBJ whole genome shotgun (WGS) entry which is preliminary data.</text>
</comment>
<dbReference type="EMBL" id="JAMWDU010000001">
    <property type="protein sequence ID" value="MCP8885706.1"/>
    <property type="molecule type" value="Genomic_DNA"/>
</dbReference>
<sequence>MSGSKSSARGDRPDLLTAAIFVGVGALGLWAGRTLDFGSLASMGAGFVPTIICWLLIVVGLWVGFLGLRRAYAPIEPAKLRPILVITASIIGFAFVAAWLGFVAASLFLIVTSSIADHEVRMFETLLLAVGLSIFGALVFVVGLGVQIKLLPF</sequence>
<keyword evidence="4" id="KW-1185">Reference proteome</keyword>
<name>A0A9Q4ALB5_9HYPH</name>
<keyword evidence="1" id="KW-0812">Transmembrane</keyword>
<dbReference type="InterPro" id="IPR009936">
    <property type="entry name" value="DUF1468"/>
</dbReference>
<feature type="transmembrane region" description="Helical" evidence="1">
    <location>
        <begin position="80"/>
        <end position="111"/>
    </location>
</feature>
<accession>A0A9Q4ALB5</accession>
<evidence type="ECO:0000313" key="4">
    <source>
        <dbReference type="Proteomes" id="UP001060275"/>
    </source>
</evidence>
<feature type="transmembrane region" description="Helical" evidence="1">
    <location>
        <begin position="15"/>
        <end position="32"/>
    </location>
</feature>
<organism evidence="3 4">
    <name type="scientific">Devosia ureilytica</name>
    <dbReference type="NCBI Taxonomy" id="2952754"/>
    <lineage>
        <taxon>Bacteria</taxon>
        <taxon>Pseudomonadati</taxon>
        <taxon>Pseudomonadota</taxon>
        <taxon>Alphaproteobacteria</taxon>
        <taxon>Hyphomicrobiales</taxon>
        <taxon>Devosiaceae</taxon>
        <taxon>Devosia</taxon>
    </lineage>
</organism>
<evidence type="ECO:0000256" key="1">
    <source>
        <dbReference type="SAM" id="Phobius"/>
    </source>
</evidence>
<reference evidence="3" key="1">
    <citation type="submission" date="2022-06" db="EMBL/GenBank/DDBJ databases">
        <title>Devosia sp. XJ19-45 genome assembly.</title>
        <authorList>
            <person name="Li B."/>
            <person name="Cai M."/>
            <person name="Nie G."/>
            <person name="Li W."/>
        </authorList>
    </citation>
    <scope>NUCLEOTIDE SEQUENCE</scope>
    <source>
        <strain evidence="3">XJ19-45</strain>
    </source>
</reference>
<gene>
    <name evidence="3" type="ORF">NF348_01155</name>
</gene>
<evidence type="ECO:0000259" key="2">
    <source>
        <dbReference type="Pfam" id="PF07331"/>
    </source>
</evidence>
<dbReference type="Pfam" id="PF07331">
    <property type="entry name" value="TctB"/>
    <property type="match status" value="1"/>
</dbReference>
<dbReference type="RefSeq" id="WP_254673082.1">
    <property type="nucleotide sequence ID" value="NZ_JAMWDU010000001.1"/>
</dbReference>
<feature type="transmembrane region" description="Helical" evidence="1">
    <location>
        <begin position="44"/>
        <end position="68"/>
    </location>
</feature>
<feature type="domain" description="DUF1468" evidence="2">
    <location>
        <begin position="17"/>
        <end position="147"/>
    </location>
</feature>
<keyword evidence="1" id="KW-0472">Membrane</keyword>
<proteinExistence type="predicted"/>
<dbReference type="Proteomes" id="UP001060275">
    <property type="component" value="Unassembled WGS sequence"/>
</dbReference>